<dbReference type="Gene3D" id="3.30.9.10">
    <property type="entry name" value="D-Amino Acid Oxidase, subunit A, domain 2"/>
    <property type="match status" value="1"/>
</dbReference>
<organism evidence="3 4">
    <name type="scientific">Antarctobacter heliothermus</name>
    <dbReference type="NCBI Taxonomy" id="74033"/>
    <lineage>
        <taxon>Bacteria</taxon>
        <taxon>Pseudomonadati</taxon>
        <taxon>Pseudomonadota</taxon>
        <taxon>Alphaproteobacteria</taxon>
        <taxon>Rhodobacterales</taxon>
        <taxon>Roseobacteraceae</taxon>
        <taxon>Antarctobacter</taxon>
    </lineage>
</organism>
<dbReference type="InterPro" id="IPR006076">
    <property type="entry name" value="FAD-dep_OxRdtase"/>
</dbReference>
<dbReference type="RefSeq" id="WP_089276980.1">
    <property type="nucleotide sequence ID" value="NZ_FZON01000008.1"/>
</dbReference>
<keyword evidence="1" id="KW-0560">Oxidoreductase</keyword>
<dbReference type="SUPFAM" id="SSF51905">
    <property type="entry name" value="FAD/NAD(P)-binding domain"/>
    <property type="match status" value="1"/>
</dbReference>
<evidence type="ECO:0000313" key="3">
    <source>
        <dbReference type="EMBL" id="SNS23377.1"/>
    </source>
</evidence>
<dbReference type="PANTHER" id="PTHR13847:SF281">
    <property type="entry name" value="FAD DEPENDENT OXIDOREDUCTASE DOMAIN-CONTAINING PROTEIN"/>
    <property type="match status" value="1"/>
</dbReference>
<reference evidence="3 4" key="1">
    <citation type="submission" date="2017-06" db="EMBL/GenBank/DDBJ databases">
        <authorList>
            <person name="Kim H.J."/>
            <person name="Triplett B.A."/>
        </authorList>
    </citation>
    <scope>NUCLEOTIDE SEQUENCE [LARGE SCALE GENOMIC DNA]</scope>
    <source>
        <strain evidence="3 4">DSM 11445</strain>
    </source>
</reference>
<feature type="domain" description="FAD dependent oxidoreductase" evidence="2">
    <location>
        <begin position="37"/>
        <end position="396"/>
    </location>
</feature>
<sequence>MTRLFEPAAYGPQGPCYWADTVPPQDWPQLETTQRSDVAVIGGGFTGLNAALRLAQAGTSVTVLEADHAGWGASGRNGGFCCLGGSKAPNALLRNRFGPDAPHQWAKAEIAAVDHVGALIDRHRWDVDKHSQGETLLAHKPRAFEALKAGTKDIISAYGVTPDIHSAQDLLDKGLGGPWHGGMTLPIGFALNPRKYHASLTGSAQEAGAALYAHSPATGLRRSGGRWHVETPRGRVTADTVILATNGYSHEDMPPWLRGRTLPVQSSVIVTRPLTPAEQQGAGWWSAQMAYDTRFLLHYFRLLPDGRFLFGMRGGLRATPAAQARLSRRIRRSFARLFPAWGQVEITHEWSGLVCLMRNLVPFVGAIPDQTGLFAALGYHGNGVAMGSYAGRLVADKLLGHPVQAPDWLGNTPPRFPLGRYRRLLLAPAYLGAAAMDL</sequence>
<dbReference type="AlphaFoldDB" id="A0A239CTH0"/>
<dbReference type="OrthoDB" id="9806601at2"/>
<dbReference type="EMBL" id="FZON01000008">
    <property type="protein sequence ID" value="SNS23377.1"/>
    <property type="molecule type" value="Genomic_DNA"/>
</dbReference>
<dbReference type="GO" id="GO:0016491">
    <property type="term" value="F:oxidoreductase activity"/>
    <property type="evidence" value="ECO:0007669"/>
    <property type="project" value="UniProtKB-KW"/>
</dbReference>
<dbReference type="Proteomes" id="UP000198440">
    <property type="component" value="Unassembled WGS sequence"/>
</dbReference>
<dbReference type="Gene3D" id="3.50.50.60">
    <property type="entry name" value="FAD/NAD(P)-binding domain"/>
    <property type="match status" value="1"/>
</dbReference>
<evidence type="ECO:0000256" key="1">
    <source>
        <dbReference type="ARBA" id="ARBA00023002"/>
    </source>
</evidence>
<gene>
    <name evidence="3" type="ORF">SAMN04488078_100827</name>
</gene>
<protein>
    <submittedName>
        <fullName evidence="3">Glycine/D-amino acid oxidase</fullName>
    </submittedName>
</protein>
<dbReference type="PANTHER" id="PTHR13847">
    <property type="entry name" value="SARCOSINE DEHYDROGENASE-RELATED"/>
    <property type="match status" value="1"/>
</dbReference>
<evidence type="ECO:0000313" key="4">
    <source>
        <dbReference type="Proteomes" id="UP000198440"/>
    </source>
</evidence>
<proteinExistence type="predicted"/>
<accession>A0A239CTH0</accession>
<name>A0A239CTH0_9RHOB</name>
<dbReference type="GO" id="GO:0005737">
    <property type="term" value="C:cytoplasm"/>
    <property type="evidence" value="ECO:0007669"/>
    <property type="project" value="TreeGrafter"/>
</dbReference>
<evidence type="ECO:0000259" key="2">
    <source>
        <dbReference type="Pfam" id="PF01266"/>
    </source>
</evidence>
<dbReference type="Pfam" id="PF01266">
    <property type="entry name" value="DAO"/>
    <property type="match status" value="1"/>
</dbReference>
<dbReference type="InterPro" id="IPR036188">
    <property type="entry name" value="FAD/NAD-bd_sf"/>
</dbReference>